<dbReference type="InterPro" id="IPR011042">
    <property type="entry name" value="6-blade_b-propeller_TolB-like"/>
</dbReference>
<dbReference type="Gene3D" id="3.40.50.10070">
    <property type="entry name" value="TolB, N-terminal domain"/>
    <property type="match status" value="1"/>
</dbReference>
<keyword evidence="5" id="KW-0132">Cell division</keyword>
<comment type="function">
    <text evidence="5">Part of the Tol-Pal system, which plays a role in outer membrane invagination during cell division and is important for maintaining outer membrane integrity.</text>
</comment>
<comment type="similarity">
    <text evidence="2 5">Belongs to the TolB family.</text>
</comment>
<evidence type="ECO:0000313" key="8">
    <source>
        <dbReference type="Proteomes" id="UP000275012"/>
    </source>
</evidence>
<dbReference type="SUPFAM" id="SSF52964">
    <property type="entry name" value="TolB, N-terminal domain"/>
    <property type="match status" value="1"/>
</dbReference>
<dbReference type="PANTHER" id="PTHR36842">
    <property type="entry name" value="PROTEIN TOLB HOMOLOG"/>
    <property type="match status" value="1"/>
</dbReference>
<dbReference type="Pfam" id="PF04052">
    <property type="entry name" value="TolB_N"/>
    <property type="match status" value="1"/>
</dbReference>
<dbReference type="GO" id="GO:0042597">
    <property type="term" value="C:periplasmic space"/>
    <property type="evidence" value="ECO:0007669"/>
    <property type="project" value="UniProtKB-SubCell"/>
</dbReference>
<dbReference type="InterPro" id="IPR014167">
    <property type="entry name" value="Tol-Pal_TolB"/>
</dbReference>
<accession>A0A3M2I4H6</accession>
<dbReference type="OrthoDB" id="9802240at2"/>
<dbReference type="PANTHER" id="PTHR36842:SF1">
    <property type="entry name" value="PROTEIN TOLB"/>
    <property type="match status" value="1"/>
</dbReference>
<dbReference type="Pfam" id="PF07676">
    <property type="entry name" value="PD40"/>
    <property type="match status" value="3"/>
</dbReference>
<keyword evidence="4 5" id="KW-0574">Periplasm</keyword>
<keyword evidence="8" id="KW-1185">Reference proteome</keyword>
<dbReference type="Gene3D" id="2.120.10.30">
    <property type="entry name" value="TolB, C-terminal domain"/>
    <property type="match status" value="1"/>
</dbReference>
<feature type="signal peptide" evidence="5">
    <location>
        <begin position="1"/>
        <end position="26"/>
    </location>
</feature>
<protein>
    <recommendedName>
        <fullName evidence="5">Tol-Pal system protein TolB</fullName>
    </recommendedName>
</protein>
<gene>
    <name evidence="5 7" type="primary">tolB</name>
    <name evidence="7" type="ORF">EBB59_02920</name>
</gene>
<evidence type="ECO:0000256" key="2">
    <source>
        <dbReference type="ARBA" id="ARBA00009820"/>
    </source>
</evidence>
<dbReference type="NCBIfam" id="TIGR02800">
    <property type="entry name" value="propeller_TolB"/>
    <property type="match status" value="1"/>
</dbReference>
<evidence type="ECO:0000256" key="4">
    <source>
        <dbReference type="ARBA" id="ARBA00022764"/>
    </source>
</evidence>
<dbReference type="GO" id="GO:0051301">
    <property type="term" value="P:cell division"/>
    <property type="evidence" value="ECO:0007669"/>
    <property type="project" value="UniProtKB-UniRule"/>
</dbReference>
<dbReference type="GO" id="GO:0017038">
    <property type="term" value="P:protein import"/>
    <property type="evidence" value="ECO:0007669"/>
    <property type="project" value="InterPro"/>
</dbReference>
<dbReference type="RefSeq" id="WP_122100654.1">
    <property type="nucleotide sequence ID" value="NZ_RFLY01000003.1"/>
</dbReference>
<reference evidence="7 8" key="1">
    <citation type="submission" date="2018-10" db="EMBL/GenBank/DDBJ databases">
        <title>Proposal of Lysobacter pythonis sp. nov. isolated from royal pythons (Python regius).</title>
        <authorList>
            <person name="Hans-Juergen B."/>
            <person name="Huptas C."/>
            <person name="Sandra B."/>
            <person name="Igor L."/>
            <person name="Joachim S."/>
            <person name="Siegfried S."/>
            <person name="Mareike W."/>
            <person name="Peter K."/>
        </authorList>
    </citation>
    <scope>NUCLEOTIDE SEQUENCE [LARGE SCALE GENOMIC DNA]</scope>
    <source>
        <strain evidence="7 8">4284/11</strain>
    </source>
</reference>
<dbReference type="InterPro" id="IPR007195">
    <property type="entry name" value="TolB_N"/>
</dbReference>
<organism evidence="7 8">
    <name type="scientific">Solilutibacter pythonis</name>
    <dbReference type="NCBI Taxonomy" id="2483112"/>
    <lineage>
        <taxon>Bacteria</taxon>
        <taxon>Pseudomonadati</taxon>
        <taxon>Pseudomonadota</taxon>
        <taxon>Gammaproteobacteria</taxon>
        <taxon>Lysobacterales</taxon>
        <taxon>Lysobacteraceae</taxon>
        <taxon>Solilutibacter</taxon>
    </lineage>
</organism>
<dbReference type="Proteomes" id="UP000275012">
    <property type="component" value="Unassembled WGS sequence"/>
</dbReference>
<evidence type="ECO:0000313" key="7">
    <source>
        <dbReference type="EMBL" id="RMH94132.1"/>
    </source>
</evidence>
<comment type="caution">
    <text evidence="7">The sequence shown here is derived from an EMBL/GenBank/DDBJ whole genome shotgun (WGS) entry which is preliminary data.</text>
</comment>
<comment type="subunit">
    <text evidence="5">The Tol-Pal system is composed of five core proteins: the inner membrane proteins TolA, TolQ and TolR, the periplasmic protein TolB and the outer membrane protein Pal. They form a network linking the inner and outer membranes and the peptidoglycan layer.</text>
</comment>
<evidence type="ECO:0000256" key="3">
    <source>
        <dbReference type="ARBA" id="ARBA00022729"/>
    </source>
</evidence>
<keyword evidence="5" id="KW-0131">Cell cycle</keyword>
<dbReference type="InterPro" id="IPR011659">
    <property type="entry name" value="WD40"/>
</dbReference>
<dbReference type="EMBL" id="RFLY01000003">
    <property type="protein sequence ID" value="RMH94132.1"/>
    <property type="molecule type" value="Genomic_DNA"/>
</dbReference>
<evidence type="ECO:0000256" key="1">
    <source>
        <dbReference type="ARBA" id="ARBA00004418"/>
    </source>
</evidence>
<keyword evidence="3 5" id="KW-0732">Signal</keyword>
<evidence type="ECO:0000259" key="6">
    <source>
        <dbReference type="Pfam" id="PF04052"/>
    </source>
</evidence>
<name>A0A3M2I4H6_9GAMM</name>
<dbReference type="HAMAP" id="MF_00671">
    <property type="entry name" value="TolB"/>
    <property type="match status" value="1"/>
</dbReference>
<comment type="subcellular location">
    <subcellularLocation>
        <location evidence="1 5">Periplasm</location>
    </subcellularLocation>
</comment>
<dbReference type="AlphaFoldDB" id="A0A3M2I4H6"/>
<sequence precursor="true">MKAFPHFAKRFLLTSLLVFYTGLAFAQQAEVDLVGGRDAATPIAVVPFGGDKGAEIAAIVTADLARSGQFRPLPERDLGERPTATAEVNYPFWRTLGQDWLLVGRVIGDLSVQYELFDVANQTRVIGLIKTGPSTAMRDIAHQIADEVYEKVTGVRGAFWTRMAYVSVSGLGKSARYAIMVADADGHGARSVANSNAPLMSPAWSPDGRRLAYVSFESGNSAIYVQDLGSGQRERVAAFPGINSAPAFSPDGRRLAMTLSKSGNPEIYVMDLDSKSLSQVTRQSGIDTSATWSADGGSLYFTSDRGGRPQIYRASAGGGGATRVSFQGGYNADASVSADGRKIAMVQGGGNSYRIALMDSSLGGARWSTISPGSLDEKPSLSPNAAMVVYAARAGSGSALQVVSSDGRVRERLPAAGDVRDPAWGPYRERR</sequence>
<evidence type="ECO:0000256" key="5">
    <source>
        <dbReference type="HAMAP-Rule" id="MF_00671"/>
    </source>
</evidence>
<feature type="chain" id="PRO_5018342880" description="Tol-Pal system protein TolB" evidence="5">
    <location>
        <begin position="27"/>
        <end position="431"/>
    </location>
</feature>
<proteinExistence type="inferred from homology"/>
<feature type="domain" description="TolB N-terminal" evidence="6">
    <location>
        <begin position="30"/>
        <end position="124"/>
    </location>
</feature>
<dbReference type="SUPFAM" id="SSF69304">
    <property type="entry name" value="Tricorn protease N-terminal domain"/>
    <property type="match status" value="1"/>
</dbReference>